<comment type="caution">
    <text evidence="3">The sequence shown here is derived from an EMBL/GenBank/DDBJ whole genome shotgun (WGS) entry which is preliminary data.</text>
</comment>
<dbReference type="EMBL" id="JAZAVJ010000010">
    <property type="protein sequence ID" value="KAK7423358.1"/>
    <property type="molecule type" value="Genomic_DNA"/>
</dbReference>
<accession>A0ABR1HQ50</accession>
<dbReference type="InterPro" id="IPR007817">
    <property type="entry name" value="Isocyanide_synthase_DIT1"/>
</dbReference>
<dbReference type="PANTHER" id="PTHR37285">
    <property type="entry name" value="SPORE WALL MATURATION PROTEIN DIT1"/>
    <property type="match status" value="1"/>
</dbReference>
<reference evidence="3 4" key="1">
    <citation type="journal article" date="2025" name="Microbiol. Resour. Announc.">
        <title>Draft genome sequences for Neonectria magnoliae and Neonectria punicea, canker pathogens of Liriodendron tulipifera and Acer saccharum in West Virginia.</title>
        <authorList>
            <person name="Petronek H.M."/>
            <person name="Kasson M.T."/>
            <person name="Metheny A.M."/>
            <person name="Stauder C.M."/>
            <person name="Lovett B."/>
            <person name="Lynch S.C."/>
            <person name="Garnas J.R."/>
            <person name="Kasson L.R."/>
            <person name="Stajich J.E."/>
        </authorList>
    </citation>
    <scope>NUCLEOTIDE SEQUENCE [LARGE SCALE GENOMIC DNA]</scope>
    <source>
        <strain evidence="3 4">NRRL 64653</strain>
    </source>
</reference>
<dbReference type="Pfam" id="PF02668">
    <property type="entry name" value="TauD"/>
    <property type="match status" value="1"/>
</dbReference>
<evidence type="ECO:0000313" key="3">
    <source>
        <dbReference type="EMBL" id="KAK7423358.1"/>
    </source>
</evidence>
<keyword evidence="1" id="KW-0560">Oxidoreductase</keyword>
<evidence type="ECO:0000313" key="4">
    <source>
        <dbReference type="Proteomes" id="UP001498476"/>
    </source>
</evidence>
<dbReference type="Gene3D" id="3.60.130.10">
    <property type="entry name" value="Clavaminate synthase-like"/>
    <property type="match status" value="1"/>
</dbReference>
<dbReference type="PANTHER" id="PTHR37285:SF5">
    <property type="entry name" value="SPORE WALL MATURATION PROTEIN DIT1"/>
    <property type="match status" value="1"/>
</dbReference>
<dbReference type="InterPro" id="IPR042098">
    <property type="entry name" value="TauD-like_sf"/>
</dbReference>
<evidence type="ECO:0000259" key="2">
    <source>
        <dbReference type="Pfam" id="PF02668"/>
    </source>
</evidence>
<dbReference type="InterPro" id="IPR003819">
    <property type="entry name" value="TauD/TfdA-like"/>
</dbReference>
<name>A0ABR1HQ50_9HYPO</name>
<protein>
    <recommendedName>
        <fullName evidence="2">TauD/TfdA-like domain-containing protein</fullName>
    </recommendedName>
</protein>
<dbReference type="Proteomes" id="UP001498476">
    <property type="component" value="Unassembled WGS sequence"/>
</dbReference>
<evidence type="ECO:0000256" key="1">
    <source>
        <dbReference type="ARBA" id="ARBA00023002"/>
    </source>
</evidence>
<dbReference type="Pfam" id="PF05141">
    <property type="entry name" value="DIT1_PvcA"/>
    <property type="match status" value="2"/>
</dbReference>
<organism evidence="3 4">
    <name type="scientific">Neonectria punicea</name>
    <dbReference type="NCBI Taxonomy" id="979145"/>
    <lineage>
        <taxon>Eukaryota</taxon>
        <taxon>Fungi</taxon>
        <taxon>Dikarya</taxon>
        <taxon>Ascomycota</taxon>
        <taxon>Pezizomycotina</taxon>
        <taxon>Sordariomycetes</taxon>
        <taxon>Hypocreomycetidae</taxon>
        <taxon>Hypocreales</taxon>
        <taxon>Nectriaceae</taxon>
        <taxon>Neonectria</taxon>
    </lineage>
</organism>
<dbReference type="SUPFAM" id="SSF51197">
    <property type="entry name" value="Clavaminate synthase-like"/>
    <property type="match status" value="1"/>
</dbReference>
<keyword evidence="4" id="KW-1185">Reference proteome</keyword>
<gene>
    <name evidence="3" type="ORF">QQX98_001149</name>
</gene>
<feature type="domain" description="TauD/TfdA-like" evidence="2">
    <location>
        <begin position="452"/>
        <end position="595"/>
    </location>
</feature>
<sequence length="598" mass="67397">MAVVGAVEPRLVPFGIPAGNMTSLPVALDTSALQTSSQILQIIDRYRMVSSPSIDSRADESALKFLALTYTHVRAERPVPLCLPAFPFKSPNSTSKVLGNLPDKAEEFALARLNGLCQAIGDVYSPGAKLTIISDGLVYNDLLGVPDKDVWAYGETLRELALTKGFKHISFSRLRDLVNIELPTELNEMTYVANASNFRRALLNSFSRQDWSWEEARQSEDVCMTYRGYIKFLQLDLENAFANAVRQKYINHIRLSIHPSTGVSKLSLNLLPTDTFYTTPWHSTIAFHARWYYHHRPTSRLELVYENGRPSYYREKSSLLSWAEEKGGITCDPIYPAGLTIRPTKGWGALTMDDIDVKKVRALSEINSPIILRGFVKKPEKEAFIKKAYDFGEPLPWKFGLLLEVKDRGADTRGLNNVLSAEWMPFHYDGLFKTVKQIDEATNQEVLVSTPLTTPSDTGFTLFSSSTLLFKYLPSWLSVEKLSTMKWTVSTSSFNATTLKGLPLVVNHPTTGKPCLRYHEPWPQSKTAFDATSVTIDDNDESTAICDAITALLHDRRVAFHHVWEKGDLLVNDNILMMHTRSDFTAGSDRELWRIHFD</sequence>
<proteinExistence type="predicted"/>